<feature type="region of interest" description="Disordered" evidence="1">
    <location>
        <begin position="1"/>
        <end position="36"/>
    </location>
</feature>
<evidence type="ECO:0000313" key="3">
    <source>
        <dbReference type="Proteomes" id="UP001500839"/>
    </source>
</evidence>
<dbReference type="EMBL" id="BAABKQ010000002">
    <property type="protein sequence ID" value="GAA4825468.1"/>
    <property type="molecule type" value="Genomic_DNA"/>
</dbReference>
<sequence length="103" mass="11090">MDTTRLIDYNRVCRKERNPTPAREGNRPTPAPQEDTMRQTIETYTLTGTEPVIRGAVDANGSDILVVTGPRDTRHITAGDSDALDAALVAVADADLATDLLAL</sequence>
<name>A0ABP9D387_9ACTN</name>
<evidence type="ECO:0000256" key="1">
    <source>
        <dbReference type="SAM" id="MobiDB-lite"/>
    </source>
</evidence>
<comment type="caution">
    <text evidence="2">The sequence shown here is derived from an EMBL/GenBank/DDBJ whole genome shotgun (WGS) entry which is preliminary data.</text>
</comment>
<keyword evidence="3" id="KW-1185">Reference proteome</keyword>
<dbReference type="Proteomes" id="UP001500839">
    <property type="component" value="Unassembled WGS sequence"/>
</dbReference>
<protein>
    <submittedName>
        <fullName evidence="2">Uncharacterized protein</fullName>
    </submittedName>
</protein>
<organism evidence="2 3">
    <name type="scientific">Tomitella cavernea</name>
    <dbReference type="NCBI Taxonomy" id="1387982"/>
    <lineage>
        <taxon>Bacteria</taxon>
        <taxon>Bacillati</taxon>
        <taxon>Actinomycetota</taxon>
        <taxon>Actinomycetes</taxon>
        <taxon>Mycobacteriales</taxon>
        <taxon>Tomitella</taxon>
    </lineage>
</organism>
<reference evidence="3" key="1">
    <citation type="journal article" date="2019" name="Int. J. Syst. Evol. Microbiol.">
        <title>The Global Catalogue of Microorganisms (GCM) 10K type strain sequencing project: providing services to taxonomists for standard genome sequencing and annotation.</title>
        <authorList>
            <consortium name="The Broad Institute Genomics Platform"/>
            <consortium name="The Broad Institute Genome Sequencing Center for Infectious Disease"/>
            <person name="Wu L."/>
            <person name="Ma J."/>
        </authorList>
    </citation>
    <scope>NUCLEOTIDE SEQUENCE [LARGE SCALE GENOMIC DNA]</scope>
    <source>
        <strain evidence="3">JCM 18542</strain>
    </source>
</reference>
<accession>A0ABP9D387</accession>
<proteinExistence type="predicted"/>
<evidence type="ECO:0000313" key="2">
    <source>
        <dbReference type="EMBL" id="GAA4825468.1"/>
    </source>
</evidence>
<gene>
    <name evidence="2" type="ORF">GCM10023353_38230</name>
</gene>